<dbReference type="GO" id="GO:0016020">
    <property type="term" value="C:membrane"/>
    <property type="evidence" value="ECO:0007669"/>
    <property type="project" value="UniProtKB-SubCell"/>
</dbReference>
<feature type="transmembrane region" description="Helical" evidence="5">
    <location>
        <begin position="80"/>
        <end position="101"/>
    </location>
</feature>
<evidence type="ECO:0000313" key="7">
    <source>
        <dbReference type="EMBL" id="CAI5444310.1"/>
    </source>
</evidence>
<dbReference type="PANTHER" id="PTHR23013:SF27">
    <property type="entry name" value="G-PROTEIN COUPLED RECEPTORS FAMILY 1 PROFILE DOMAIN-CONTAINING PROTEIN"/>
    <property type="match status" value="1"/>
</dbReference>
<dbReference type="PANTHER" id="PTHR23013">
    <property type="entry name" value="SERPENTINE RECEPTOR"/>
    <property type="match status" value="1"/>
</dbReference>
<keyword evidence="2 5" id="KW-0812">Transmembrane</keyword>
<sequence>MNSTIFITCSICITIFIFGVSTNAKVIQILLNGKAEKTSFNILCILKAALNAIIVIFGLPLTFFNVLLGEPLISESWDTICFMFSLNFTICNNLCNVLTAFNRFCAIYFPTKYDNYFNNSRTIYLIIIILIIAHIKIIYDSYNYLDLQCYFEFNLEHLYWFLPDHCSQVSSYLLIVYEIMKFNDSAIWRFTTGIIAWVVIYGFDGVIMIIFIKKLIRRLENPSNIVKVSHIHSIKSGSDH</sequence>
<evidence type="ECO:0000256" key="4">
    <source>
        <dbReference type="ARBA" id="ARBA00023136"/>
    </source>
</evidence>
<organism evidence="7 8">
    <name type="scientific">Caenorhabditis angaria</name>
    <dbReference type="NCBI Taxonomy" id="860376"/>
    <lineage>
        <taxon>Eukaryota</taxon>
        <taxon>Metazoa</taxon>
        <taxon>Ecdysozoa</taxon>
        <taxon>Nematoda</taxon>
        <taxon>Chromadorea</taxon>
        <taxon>Rhabditida</taxon>
        <taxon>Rhabditina</taxon>
        <taxon>Rhabditomorpha</taxon>
        <taxon>Rhabditoidea</taxon>
        <taxon>Rhabditidae</taxon>
        <taxon>Peloderinae</taxon>
        <taxon>Caenorhabditis</taxon>
    </lineage>
</organism>
<dbReference type="PROSITE" id="PS50262">
    <property type="entry name" value="G_PROTEIN_RECEP_F1_2"/>
    <property type="match status" value="1"/>
</dbReference>
<evidence type="ECO:0000259" key="6">
    <source>
        <dbReference type="PROSITE" id="PS50262"/>
    </source>
</evidence>
<evidence type="ECO:0000256" key="2">
    <source>
        <dbReference type="ARBA" id="ARBA00022692"/>
    </source>
</evidence>
<keyword evidence="4 5" id="KW-0472">Membrane</keyword>
<evidence type="ECO:0000256" key="3">
    <source>
        <dbReference type="ARBA" id="ARBA00022989"/>
    </source>
</evidence>
<feature type="transmembrane region" description="Helical" evidence="5">
    <location>
        <begin position="121"/>
        <end position="139"/>
    </location>
</feature>
<feature type="transmembrane region" description="Helical" evidence="5">
    <location>
        <begin position="186"/>
        <end position="212"/>
    </location>
</feature>
<dbReference type="Pfam" id="PF10328">
    <property type="entry name" value="7TM_GPCR_Srx"/>
    <property type="match status" value="1"/>
</dbReference>
<dbReference type="AlphaFoldDB" id="A0A9P1N1D6"/>
<dbReference type="EMBL" id="CANHGI010000003">
    <property type="protein sequence ID" value="CAI5444310.1"/>
    <property type="molecule type" value="Genomic_DNA"/>
</dbReference>
<dbReference type="InterPro" id="IPR000276">
    <property type="entry name" value="GPCR_Rhodpsn"/>
</dbReference>
<dbReference type="CDD" id="cd00637">
    <property type="entry name" value="7tm_classA_rhodopsin-like"/>
    <property type="match status" value="1"/>
</dbReference>
<dbReference type="Proteomes" id="UP001152747">
    <property type="component" value="Unassembled WGS sequence"/>
</dbReference>
<dbReference type="GO" id="GO:0004930">
    <property type="term" value="F:G protein-coupled receptor activity"/>
    <property type="evidence" value="ECO:0007669"/>
    <property type="project" value="InterPro"/>
</dbReference>
<feature type="domain" description="G-protein coupled receptors family 1 profile" evidence="6">
    <location>
        <begin position="22"/>
        <end position="240"/>
    </location>
</feature>
<comment type="caution">
    <text evidence="7">The sequence shown here is derived from an EMBL/GenBank/DDBJ whole genome shotgun (WGS) entry which is preliminary data.</text>
</comment>
<evidence type="ECO:0000256" key="5">
    <source>
        <dbReference type="SAM" id="Phobius"/>
    </source>
</evidence>
<protein>
    <recommendedName>
        <fullName evidence="6">G-protein coupled receptors family 1 profile domain-containing protein</fullName>
    </recommendedName>
</protein>
<evidence type="ECO:0000313" key="8">
    <source>
        <dbReference type="Proteomes" id="UP001152747"/>
    </source>
</evidence>
<proteinExistence type="predicted"/>
<accession>A0A9P1N1D6</accession>
<keyword evidence="8" id="KW-1185">Reference proteome</keyword>
<comment type="subcellular location">
    <subcellularLocation>
        <location evidence="1">Membrane</location>
    </subcellularLocation>
</comment>
<evidence type="ECO:0000256" key="1">
    <source>
        <dbReference type="ARBA" id="ARBA00004370"/>
    </source>
</evidence>
<feature type="transmembrane region" description="Helical" evidence="5">
    <location>
        <begin position="48"/>
        <end position="68"/>
    </location>
</feature>
<dbReference type="SUPFAM" id="SSF81321">
    <property type="entry name" value="Family A G protein-coupled receptor-like"/>
    <property type="match status" value="1"/>
</dbReference>
<dbReference type="InterPro" id="IPR017452">
    <property type="entry name" value="GPCR_Rhodpsn_7TM"/>
</dbReference>
<name>A0A9P1N1D6_9PELO</name>
<dbReference type="Gene3D" id="1.20.1070.10">
    <property type="entry name" value="Rhodopsin 7-helix transmembrane proteins"/>
    <property type="match status" value="1"/>
</dbReference>
<dbReference type="PROSITE" id="PS00237">
    <property type="entry name" value="G_PROTEIN_RECEP_F1_1"/>
    <property type="match status" value="1"/>
</dbReference>
<reference evidence="7" key="1">
    <citation type="submission" date="2022-11" db="EMBL/GenBank/DDBJ databases">
        <authorList>
            <person name="Kikuchi T."/>
        </authorList>
    </citation>
    <scope>NUCLEOTIDE SEQUENCE</scope>
    <source>
        <strain evidence="7">PS1010</strain>
    </source>
</reference>
<keyword evidence="3 5" id="KW-1133">Transmembrane helix</keyword>
<gene>
    <name evidence="7" type="ORF">CAMP_LOCUS6947</name>
</gene>
<dbReference type="InterPro" id="IPR019430">
    <property type="entry name" value="7TM_GPCR_serpentine_rcpt_Srx"/>
</dbReference>